<organism evidence="1 2">
    <name type="scientific">Mytilus coruscus</name>
    <name type="common">Sea mussel</name>
    <dbReference type="NCBI Taxonomy" id="42192"/>
    <lineage>
        <taxon>Eukaryota</taxon>
        <taxon>Metazoa</taxon>
        <taxon>Spiralia</taxon>
        <taxon>Lophotrochozoa</taxon>
        <taxon>Mollusca</taxon>
        <taxon>Bivalvia</taxon>
        <taxon>Autobranchia</taxon>
        <taxon>Pteriomorphia</taxon>
        <taxon>Mytilida</taxon>
        <taxon>Mytiloidea</taxon>
        <taxon>Mytilidae</taxon>
        <taxon>Mytilinae</taxon>
        <taxon>Mytilus</taxon>
    </lineage>
</organism>
<dbReference type="OrthoDB" id="6146264at2759"/>
<dbReference type="Proteomes" id="UP000507470">
    <property type="component" value="Unassembled WGS sequence"/>
</dbReference>
<sequence>MILGDFNARTGNLEDFIRNNDDDCNYYVPVSEEYESDKIKQSRLSNDNKSCSRGKELLDMCISSQIRILYGRAFGDYQGKFTSYQYNGNSVIDYCLVTEDFIENVLYFHVDDPIHRLSDHAKVSVRLLASVQVNCLKENLDDFPMKFKWETISPELFLNAPKSDEIKVKIQDLKNIQTQSQSKVEAALHSLHDILKMSANKLIKKKKQSPDVKALSLSHGLIRR</sequence>
<protein>
    <recommendedName>
        <fullName evidence="3">Endonuclease/exonuclease/phosphatase domain-containing protein</fullName>
    </recommendedName>
</protein>
<accession>A0A6J8C8W6</accession>
<name>A0A6J8C8W6_MYTCO</name>
<proteinExistence type="predicted"/>
<evidence type="ECO:0008006" key="3">
    <source>
        <dbReference type="Google" id="ProtNLM"/>
    </source>
</evidence>
<dbReference type="AlphaFoldDB" id="A0A6J8C8W6"/>
<reference evidence="1 2" key="1">
    <citation type="submission" date="2020-06" db="EMBL/GenBank/DDBJ databases">
        <authorList>
            <person name="Li R."/>
            <person name="Bekaert M."/>
        </authorList>
    </citation>
    <scope>NUCLEOTIDE SEQUENCE [LARGE SCALE GENOMIC DNA]</scope>
    <source>
        <strain evidence="2">wild</strain>
    </source>
</reference>
<dbReference type="InterPro" id="IPR036691">
    <property type="entry name" value="Endo/exonu/phosph_ase_sf"/>
</dbReference>
<dbReference type="SUPFAM" id="SSF56219">
    <property type="entry name" value="DNase I-like"/>
    <property type="match status" value="1"/>
</dbReference>
<dbReference type="EMBL" id="CACVKT020004897">
    <property type="protein sequence ID" value="CAC5392082.1"/>
    <property type="molecule type" value="Genomic_DNA"/>
</dbReference>
<dbReference type="Gene3D" id="3.60.10.10">
    <property type="entry name" value="Endonuclease/exonuclease/phosphatase"/>
    <property type="match status" value="1"/>
</dbReference>
<evidence type="ECO:0000313" key="1">
    <source>
        <dbReference type="EMBL" id="CAC5392082.1"/>
    </source>
</evidence>
<evidence type="ECO:0000313" key="2">
    <source>
        <dbReference type="Proteomes" id="UP000507470"/>
    </source>
</evidence>
<gene>
    <name evidence="1" type="ORF">MCOR_27048</name>
</gene>
<keyword evidence="2" id="KW-1185">Reference proteome</keyword>